<evidence type="ECO:0000256" key="3">
    <source>
        <dbReference type="ARBA" id="ARBA00023136"/>
    </source>
</evidence>
<dbReference type="Gene3D" id="3.40.190.10">
    <property type="entry name" value="Periplasmic binding protein-like II"/>
    <property type="match status" value="1"/>
</dbReference>
<dbReference type="InterPro" id="IPR006059">
    <property type="entry name" value="SBP"/>
</dbReference>
<dbReference type="PANTHER" id="PTHR43649:SF33">
    <property type="entry name" value="POLYGALACTURONAN_RHAMNOGALACTURONAN-BINDING PROTEIN YTCQ"/>
    <property type="match status" value="1"/>
</dbReference>
<keyword evidence="1" id="KW-1003">Cell membrane</keyword>
<dbReference type="PROSITE" id="PS51257">
    <property type="entry name" value="PROKAR_LIPOPROTEIN"/>
    <property type="match status" value="1"/>
</dbReference>
<sequence>MSSVRKRALGAAVALVVGVVVAGCGGGAGEQQQSGEQTLKMWTFKKSHADALNKVAAQFKSETGITVSVEAVTPDDVFVSKVQSAAQTNGLPDVLEVHAGGEDLEMGASGLLQDLQGDVGDAWKQRLLPTTRESGVMTQQRIDDAASDSPFKSAKAGQRFSVGFTAGAFGIVYANKDKLQAAGLDPNTPPKTWEEFLDALKATTGKDAQQGGLSLGLKVSQTGYNWIYQPLAHSYLGKDRFQALFAKGAAQGFASPDGVKTLDVYSKLTPYWMPGSTTLGIDEADIAFAQGKSAFDVGGTFTLAFLAQNGMSPDKVLTFPIPPSSEGVNKEISMSPLALTGLGVTATTQNRAAAVKWIDWLTSPKGAGAVAKESLDLPATDLGADAEALLGADLAALQKYFTGSPESAYDAADVAFFPSDYDQVKPGDLMVRLTPLQEVSPQQAGTELDKIMGSMWKATE</sequence>
<dbReference type="Pfam" id="PF01547">
    <property type="entry name" value="SBP_bac_1"/>
    <property type="match status" value="1"/>
</dbReference>
<dbReference type="EMBL" id="BONV01000003">
    <property type="protein sequence ID" value="GIG77956.1"/>
    <property type="molecule type" value="Genomic_DNA"/>
</dbReference>
<dbReference type="InterPro" id="IPR050490">
    <property type="entry name" value="Bact_solute-bd_prot1"/>
</dbReference>
<evidence type="ECO:0000256" key="1">
    <source>
        <dbReference type="ARBA" id="ARBA00022475"/>
    </source>
</evidence>
<feature type="signal peptide" evidence="6">
    <location>
        <begin position="1"/>
        <end position="22"/>
    </location>
</feature>
<dbReference type="SUPFAM" id="SSF53850">
    <property type="entry name" value="Periplasmic binding protein-like II"/>
    <property type="match status" value="1"/>
</dbReference>
<keyword evidence="5" id="KW-0449">Lipoprotein</keyword>
<keyword evidence="3" id="KW-0472">Membrane</keyword>
<protein>
    <recommendedName>
        <fullName evidence="9">Multiple sugar transport system substrate-binding protein</fullName>
    </recommendedName>
</protein>
<comment type="caution">
    <text evidence="7">The sequence shown here is derived from an EMBL/GenBank/DDBJ whole genome shotgun (WGS) entry which is preliminary data.</text>
</comment>
<evidence type="ECO:0000313" key="8">
    <source>
        <dbReference type="Proteomes" id="UP000630097"/>
    </source>
</evidence>
<reference evidence="7 8" key="1">
    <citation type="submission" date="2021-01" db="EMBL/GenBank/DDBJ databases">
        <title>Whole genome shotgun sequence of Planotetraspora kaengkrachanensis NBRC 104272.</title>
        <authorList>
            <person name="Komaki H."/>
            <person name="Tamura T."/>
        </authorList>
    </citation>
    <scope>NUCLEOTIDE SEQUENCE [LARGE SCALE GENOMIC DNA]</scope>
    <source>
        <strain evidence="7 8">NBRC 104272</strain>
    </source>
</reference>
<organism evidence="7 8">
    <name type="scientific">Planotetraspora kaengkrachanensis</name>
    <dbReference type="NCBI Taxonomy" id="575193"/>
    <lineage>
        <taxon>Bacteria</taxon>
        <taxon>Bacillati</taxon>
        <taxon>Actinomycetota</taxon>
        <taxon>Actinomycetes</taxon>
        <taxon>Streptosporangiales</taxon>
        <taxon>Streptosporangiaceae</taxon>
        <taxon>Planotetraspora</taxon>
    </lineage>
</organism>
<dbReference type="Proteomes" id="UP000630097">
    <property type="component" value="Unassembled WGS sequence"/>
</dbReference>
<accession>A0A8J3PPR7</accession>
<name>A0A8J3PPR7_9ACTN</name>
<gene>
    <name evidence="7" type="ORF">Pka01_10830</name>
</gene>
<dbReference type="AlphaFoldDB" id="A0A8J3PPR7"/>
<evidence type="ECO:0000256" key="6">
    <source>
        <dbReference type="SAM" id="SignalP"/>
    </source>
</evidence>
<evidence type="ECO:0000256" key="2">
    <source>
        <dbReference type="ARBA" id="ARBA00022729"/>
    </source>
</evidence>
<keyword evidence="4" id="KW-0564">Palmitate</keyword>
<keyword evidence="8" id="KW-1185">Reference proteome</keyword>
<feature type="chain" id="PRO_5038622100" description="Multiple sugar transport system substrate-binding protein" evidence="6">
    <location>
        <begin position="23"/>
        <end position="460"/>
    </location>
</feature>
<evidence type="ECO:0008006" key="9">
    <source>
        <dbReference type="Google" id="ProtNLM"/>
    </source>
</evidence>
<proteinExistence type="predicted"/>
<evidence type="ECO:0000313" key="7">
    <source>
        <dbReference type="EMBL" id="GIG77956.1"/>
    </source>
</evidence>
<keyword evidence="2 6" id="KW-0732">Signal</keyword>
<dbReference type="RefSeq" id="WP_203881465.1">
    <property type="nucleotide sequence ID" value="NZ_BAABHH010000003.1"/>
</dbReference>
<evidence type="ECO:0000256" key="5">
    <source>
        <dbReference type="ARBA" id="ARBA00023288"/>
    </source>
</evidence>
<dbReference type="PANTHER" id="PTHR43649">
    <property type="entry name" value="ARABINOSE-BINDING PROTEIN-RELATED"/>
    <property type="match status" value="1"/>
</dbReference>
<evidence type="ECO:0000256" key="4">
    <source>
        <dbReference type="ARBA" id="ARBA00023139"/>
    </source>
</evidence>